<evidence type="ECO:0000313" key="15">
    <source>
        <dbReference type="EMBL" id="GAA1759375.1"/>
    </source>
</evidence>
<reference evidence="16" key="1">
    <citation type="journal article" date="2019" name="Int. J. Syst. Evol. Microbiol.">
        <title>The Global Catalogue of Microorganisms (GCM) 10K type strain sequencing project: providing services to taxonomists for standard genome sequencing and annotation.</title>
        <authorList>
            <consortium name="The Broad Institute Genomics Platform"/>
            <consortium name="The Broad Institute Genome Sequencing Center for Infectious Disease"/>
            <person name="Wu L."/>
            <person name="Ma J."/>
        </authorList>
    </citation>
    <scope>NUCLEOTIDE SEQUENCE [LARGE SCALE GENOMIC DNA]</scope>
    <source>
        <strain evidence="16">JCM 15591</strain>
    </source>
</reference>
<evidence type="ECO:0000256" key="9">
    <source>
        <dbReference type="ARBA" id="ARBA00023315"/>
    </source>
</evidence>
<dbReference type="InterPro" id="IPR023213">
    <property type="entry name" value="CAT-like_dom_sf"/>
</dbReference>
<feature type="region of interest" description="Disordered" evidence="12">
    <location>
        <begin position="473"/>
        <end position="524"/>
    </location>
</feature>
<feature type="compositionally biased region" description="Low complexity" evidence="12">
    <location>
        <begin position="473"/>
        <end position="494"/>
    </location>
</feature>
<dbReference type="InterPro" id="IPR009721">
    <property type="entry name" value="O-acyltransferase_WSD1_C"/>
</dbReference>
<accession>A0ABP4WP83</accession>
<evidence type="ECO:0000256" key="12">
    <source>
        <dbReference type="SAM" id="MobiDB-lite"/>
    </source>
</evidence>
<feature type="domain" description="O-acyltransferase WSD1 C-terminal" evidence="14">
    <location>
        <begin position="314"/>
        <end position="462"/>
    </location>
</feature>
<evidence type="ECO:0000256" key="6">
    <source>
        <dbReference type="ARBA" id="ARBA00022679"/>
    </source>
</evidence>
<dbReference type="NCBIfam" id="TIGR02946">
    <property type="entry name" value="acyl_WS_DGAT"/>
    <property type="match status" value="1"/>
</dbReference>
<protein>
    <recommendedName>
        <fullName evidence="4 11">Diacylglycerol O-acyltransferase</fullName>
        <ecNumber evidence="4 11">2.3.1.20</ecNumber>
    </recommendedName>
</protein>
<keyword evidence="9 11" id="KW-0012">Acyltransferase</keyword>
<dbReference type="Pfam" id="PF03007">
    <property type="entry name" value="WS_DGAT_cat"/>
    <property type="match status" value="1"/>
</dbReference>
<keyword evidence="7 11" id="KW-0319">Glycerol metabolism</keyword>
<proteinExistence type="inferred from homology"/>
<evidence type="ECO:0000256" key="2">
    <source>
        <dbReference type="ARBA" id="ARBA00005189"/>
    </source>
</evidence>
<evidence type="ECO:0000256" key="1">
    <source>
        <dbReference type="ARBA" id="ARBA00004771"/>
    </source>
</evidence>
<name>A0ABP4WP83_9MICO</name>
<keyword evidence="6 11" id="KW-0808">Transferase</keyword>
<dbReference type="PANTHER" id="PTHR31650">
    <property type="entry name" value="O-ACYLTRANSFERASE (WSD1-LIKE) FAMILY PROTEIN"/>
    <property type="match status" value="1"/>
</dbReference>
<gene>
    <name evidence="15" type="ORF">GCM10009810_18570</name>
</gene>
<evidence type="ECO:0000256" key="5">
    <source>
        <dbReference type="ARBA" id="ARBA00022516"/>
    </source>
</evidence>
<evidence type="ECO:0000256" key="8">
    <source>
        <dbReference type="ARBA" id="ARBA00023098"/>
    </source>
</evidence>
<comment type="caution">
    <text evidence="15">The sequence shown here is derived from an EMBL/GenBank/DDBJ whole genome shotgun (WGS) entry which is preliminary data.</text>
</comment>
<feature type="domain" description="O-acyltransferase WSD1-like N-terminal" evidence="13">
    <location>
        <begin position="6"/>
        <end position="274"/>
    </location>
</feature>
<dbReference type="Pfam" id="PF06974">
    <property type="entry name" value="WS_DGAT_C"/>
    <property type="match status" value="1"/>
</dbReference>
<evidence type="ECO:0000256" key="3">
    <source>
        <dbReference type="ARBA" id="ARBA00009587"/>
    </source>
</evidence>
<comment type="similarity">
    <text evidence="3 11">Belongs to the long-chain O-acyltransferase family.</text>
</comment>
<evidence type="ECO:0000259" key="13">
    <source>
        <dbReference type="Pfam" id="PF03007"/>
    </source>
</evidence>
<dbReference type="EMBL" id="BAAAPN010000045">
    <property type="protein sequence ID" value="GAA1759375.1"/>
    <property type="molecule type" value="Genomic_DNA"/>
</dbReference>
<keyword evidence="5 11" id="KW-0444">Lipid biosynthesis</keyword>
<evidence type="ECO:0000256" key="10">
    <source>
        <dbReference type="ARBA" id="ARBA00048109"/>
    </source>
</evidence>
<dbReference type="SUPFAM" id="SSF52777">
    <property type="entry name" value="CoA-dependent acyltransferases"/>
    <property type="match status" value="1"/>
</dbReference>
<dbReference type="Proteomes" id="UP001501475">
    <property type="component" value="Unassembled WGS sequence"/>
</dbReference>
<sequence length="524" mass="56656">MTTKRLTPMDAMFLYGETPQTMMHVGGLLPFTPAPDAPEDFLRALVREIHTETAVQRPWNMKLKTPGFLLNPAHQWVEDPDFDITYHVRRSALPHPGDERELGILVSRLHSHPLDLTRPPWEMHLIEGLEGGRFALYVKFHHALVDGYSAIQLLNRSMSPDPSSRSEQMFFAVPPPKRERSASTGKSSPLADVGAVLSRAVNVTKSVPDLAMSIVKLQLRRDGEFKHLVSSHEAPHSVLNSKIGRNRRFATQQYDISRLTAAAKAGGATLNDVVLTICGGGLRRFLGEQGQLGEKPLVAFLPVNVRPKGDVGGGNAVGAILSTMGTDVADPVERLGVIARSTRQAKDQLVNLPQESILAYSALLMAPAGTQILAAMTGLKTPMPFTFNLCVSNVPGPREVLYFRGARLEADYPVSIPIHGMALNITCQSYGGTLCFGFIGDRDALPSLQRLAVYTGEELARLEAELGLAAPPEATATKAPATKAAPAKAAATKAPQKRAASKATAKRATTERTPAKRTTKKATP</sequence>
<comment type="catalytic activity">
    <reaction evidence="10 11">
        <text>an acyl-CoA + a 1,2-diacyl-sn-glycerol = a triacyl-sn-glycerol + CoA</text>
        <dbReference type="Rhea" id="RHEA:10868"/>
        <dbReference type="ChEBI" id="CHEBI:17815"/>
        <dbReference type="ChEBI" id="CHEBI:57287"/>
        <dbReference type="ChEBI" id="CHEBI:58342"/>
        <dbReference type="ChEBI" id="CHEBI:64615"/>
        <dbReference type="EC" id="2.3.1.20"/>
    </reaction>
</comment>
<evidence type="ECO:0000256" key="4">
    <source>
        <dbReference type="ARBA" id="ARBA00013244"/>
    </source>
</evidence>
<dbReference type="RefSeq" id="WP_344065201.1">
    <property type="nucleotide sequence ID" value="NZ_BAAAPN010000045.1"/>
</dbReference>
<evidence type="ECO:0000256" key="11">
    <source>
        <dbReference type="RuleBase" id="RU361241"/>
    </source>
</evidence>
<dbReference type="InterPro" id="IPR004255">
    <property type="entry name" value="O-acyltransferase_WSD1_N"/>
</dbReference>
<dbReference type="InterPro" id="IPR045034">
    <property type="entry name" value="O-acyltransferase_WSD1-like"/>
</dbReference>
<dbReference type="PANTHER" id="PTHR31650:SF1">
    <property type="entry name" value="WAX ESTER SYNTHASE_DIACYLGLYCEROL ACYLTRANSFERASE 4-RELATED"/>
    <property type="match status" value="1"/>
</dbReference>
<dbReference type="Gene3D" id="3.30.559.10">
    <property type="entry name" value="Chloramphenicol acetyltransferase-like domain"/>
    <property type="match status" value="1"/>
</dbReference>
<organism evidence="15 16">
    <name type="scientific">Nostocoides vanveenii</name>
    <dbReference type="NCBI Taxonomy" id="330835"/>
    <lineage>
        <taxon>Bacteria</taxon>
        <taxon>Bacillati</taxon>
        <taxon>Actinomycetota</taxon>
        <taxon>Actinomycetes</taxon>
        <taxon>Micrococcales</taxon>
        <taxon>Intrasporangiaceae</taxon>
        <taxon>Nostocoides</taxon>
    </lineage>
</organism>
<evidence type="ECO:0000256" key="7">
    <source>
        <dbReference type="ARBA" id="ARBA00022798"/>
    </source>
</evidence>
<dbReference type="EC" id="2.3.1.20" evidence="4 11"/>
<feature type="compositionally biased region" description="Basic residues" evidence="12">
    <location>
        <begin position="515"/>
        <end position="524"/>
    </location>
</feature>
<keyword evidence="16" id="KW-1185">Reference proteome</keyword>
<evidence type="ECO:0000259" key="14">
    <source>
        <dbReference type="Pfam" id="PF06974"/>
    </source>
</evidence>
<evidence type="ECO:0000313" key="16">
    <source>
        <dbReference type="Proteomes" id="UP001501475"/>
    </source>
</evidence>
<keyword evidence="8 11" id="KW-0443">Lipid metabolism</keyword>
<dbReference type="InterPro" id="IPR014292">
    <property type="entry name" value="Acyl_transf_WS/DGAT"/>
</dbReference>
<comment type="pathway">
    <text evidence="1 11">Glycerolipid metabolism; triacylglycerol biosynthesis.</text>
</comment>
<comment type="pathway">
    <text evidence="2">Lipid metabolism.</text>
</comment>